<name>A0ABT8RU56_9FLAO</name>
<reference evidence="1" key="2">
    <citation type="submission" date="2023-06" db="EMBL/GenBank/DDBJ databases">
        <authorList>
            <person name="Lucena T."/>
            <person name="Sun Q."/>
        </authorList>
    </citation>
    <scope>NUCLEOTIDE SEQUENCE</scope>
    <source>
        <strain evidence="1">CECT 8869</strain>
    </source>
</reference>
<accession>A0ABT8RU56</accession>
<comment type="caution">
    <text evidence="1">The sequence shown here is derived from an EMBL/GenBank/DDBJ whole genome shotgun (WGS) entry which is preliminary data.</text>
</comment>
<evidence type="ECO:0000313" key="2">
    <source>
        <dbReference type="Proteomes" id="UP001168579"/>
    </source>
</evidence>
<proteinExistence type="predicted"/>
<dbReference type="EMBL" id="JAUKUC010000001">
    <property type="protein sequence ID" value="MDO1514434.1"/>
    <property type="molecule type" value="Genomic_DNA"/>
</dbReference>
<keyword evidence="2" id="KW-1185">Reference proteome</keyword>
<gene>
    <name evidence="1" type="ORF">Q2T41_17410</name>
</gene>
<sequence>METRNSYNQILLSFILREQVISIASFGGNVKHISAVSQDSIGETALAYIR</sequence>
<protein>
    <submittedName>
        <fullName evidence="1">Uncharacterized protein</fullName>
    </submittedName>
</protein>
<dbReference type="Proteomes" id="UP001168579">
    <property type="component" value="Unassembled WGS sequence"/>
</dbReference>
<evidence type="ECO:0000313" key="1">
    <source>
        <dbReference type="EMBL" id="MDO1514434.1"/>
    </source>
</evidence>
<reference evidence="1" key="1">
    <citation type="journal article" date="2014" name="Int. J. Syst. Evol. Microbiol.">
        <title>Complete genome of a new Firmicutes species belonging to the dominant human colonic microbiota ('Ruminococcus bicirculans') reveals two chromosomes and a selective capacity to utilize plant glucans.</title>
        <authorList>
            <consortium name="NISC Comparative Sequencing Program"/>
            <person name="Wegmann U."/>
            <person name="Louis P."/>
            <person name="Goesmann A."/>
            <person name="Henrissat B."/>
            <person name="Duncan S.H."/>
            <person name="Flint H.J."/>
        </authorList>
    </citation>
    <scope>NUCLEOTIDE SEQUENCE</scope>
    <source>
        <strain evidence="1">CECT 8869</strain>
    </source>
</reference>
<dbReference type="RefSeq" id="WP_304437115.1">
    <property type="nucleotide sequence ID" value="NZ_JAUKUC010000001.1"/>
</dbReference>
<organism evidence="1 2">
    <name type="scientific">Maribacter confluentis</name>
    <dbReference type="NCBI Taxonomy" id="1656093"/>
    <lineage>
        <taxon>Bacteria</taxon>
        <taxon>Pseudomonadati</taxon>
        <taxon>Bacteroidota</taxon>
        <taxon>Flavobacteriia</taxon>
        <taxon>Flavobacteriales</taxon>
        <taxon>Flavobacteriaceae</taxon>
        <taxon>Maribacter</taxon>
    </lineage>
</organism>